<evidence type="ECO:0000256" key="3">
    <source>
        <dbReference type="PIRSR" id="PIRSR000390-1"/>
    </source>
</evidence>
<accession>A0A4S3KSD3</accession>
<keyword evidence="8" id="KW-1185">Reference proteome</keyword>
<dbReference type="Proteomes" id="UP000307749">
    <property type="component" value="Unassembled WGS sequence"/>
</dbReference>
<dbReference type="OrthoDB" id="9804264at2"/>
<dbReference type="AlphaFoldDB" id="A0A4S3KSD3"/>
<keyword evidence="1 4" id="KW-0663">Pyridoxal phosphate</keyword>
<evidence type="ECO:0000256" key="2">
    <source>
        <dbReference type="ARBA" id="ARBA00037999"/>
    </source>
</evidence>
<dbReference type="PANTHER" id="PTHR30244">
    <property type="entry name" value="TRANSAMINASE"/>
    <property type="match status" value="1"/>
</dbReference>
<evidence type="ECO:0000313" key="8">
    <source>
        <dbReference type="Proteomes" id="UP000307749"/>
    </source>
</evidence>
<dbReference type="InterPro" id="IPR000653">
    <property type="entry name" value="DegT/StrS_aminotransferase"/>
</dbReference>
<evidence type="ECO:0000256" key="5">
    <source>
        <dbReference type="RuleBase" id="RU004508"/>
    </source>
</evidence>
<dbReference type="GO" id="GO:0000271">
    <property type="term" value="P:polysaccharide biosynthetic process"/>
    <property type="evidence" value="ECO:0007669"/>
    <property type="project" value="TreeGrafter"/>
</dbReference>
<organism evidence="7 8">
    <name type="scientific">Metallibacterium scheffleri</name>
    <dbReference type="NCBI Taxonomy" id="993689"/>
    <lineage>
        <taxon>Bacteria</taxon>
        <taxon>Pseudomonadati</taxon>
        <taxon>Pseudomonadota</taxon>
        <taxon>Gammaproteobacteria</taxon>
        <taxon>Lysobacterales</taxon>
        <taxon>Rhodanobacteraceae</taxon>
        <taxon>Metallibacterium</taxon>
    </lineage>
</organism>
<feature type="compositionally biased region" description="Low complexity" evidence="6">
    <location>
        <begin position="430"/>
        <end position="449"/>
    </location>
</feature>
<comment type="similarity">
    <text evidence="2 5">Belongs to the DegT/DnrJ/EryC1 family.</text>
</comment>
<sequence>MSPIDPRTHDELPPTAGLPARLRDFLPPWRGGFAAQAAAWLDTDWALLTCSGTAALWIALDALKTLAPERHSVVIPAYTCPLVAEAVLRAGLRPRLCDTAPGHFDLDTQALAGLCDADTLAVLPTHMGGRVVDVGAAQTIAARVGAFVIEDAAQAFGARAPTSTGALASVGLRGDVGFFSYSVGKGLTLYEGGLLIARDARVRAALELSERRLVHGGAGWNLRRAIELLGYALLYRPRTLGLVYGAPLRRALDRDDVIAAVGDRPRHDIPLHRVGRLRQSVGRRELARYRAHLAVGHAHAAARAAALAALPGVRVMRDMPGAIGVWPYLLLELPDVATRDAALRLLWRRGLGVTRLFAHALPDYPQLRGRIESAALPHARAFAARTLTLGNSAWLDDMRFEIVRTTLQGVLAQTGCAQRDCHGAASAGHGTPAASASPSQASAESGGGG</sequence>
<dbReference type="EMBL" id="MWQO01000016">
    <property type="protein sequence ID" value="THD11104.1"/>
    <property type="molecule type" value="Genomic_DNA"/>
</dbReference>
<feature type="region of interest" description="Disordered" evidence="6">
    <location>
        <begin position="421"/>
        <end position="449"/>
    </location>
</feature>
<dbReference type="PIRSF" id="PIRSF000390">
    <property type="entry name" value="PLP_StrS"/>
    <property type="match status" value="1"/>
</dbReference>
<comment type="caution">
    <text evidence="7">The sequence shown here is derived from an EMBL/GenBank/DDBJ whole genome shotgun (WGS) entry which is preliminary data.</text>
</comment>
<dbReference type="GO" id="GO:0030170">
    <property type="term" value="F:pyridoxal phosphate binding"/>
    <property type="evidence" value="ECO:0007669"/>
    <property type="project" value="TreeGrafter"/>
</dbReference>
<dbReference type="RefSeq" id="WP_081126522.1">
    <property type="nucleotide sequence ID" value="NZ_LDOS01000001.1"/>
</dbReference>
<evidence type="ECO:0008006" key="9">
    <source>
        <dbReference type="Google" id="ProtNLM"/>
    </source>
</evidence>
<gene>
    <name evidence="7" type="ORF">B1806_05130</name>
</gene>
<dbReference type="Pfam" id="PF01041">
    <property type="entry name" value="DegT_DnrJ_EryC1"/>
    <property type="match status" value="1"/>
</dbReference>
<name>A0A4S3KSD3_9GAMM</name>
<evidence type="ECO:0000256" key="1">
    <source>
        <dbReference type="ARBA" id="ARBA00022898"/>
    </source>
</evidence>
<dbReference type="GO" id="GO:0008483">
    <property type="term" value="F:transaminase activity"/>
    <property type="evidence" value="ECO:0007669"/>
    <property type="project" value="TreeGrafter"/>
</dbReference>
<feature type="modified residue" description="N6-(pyridoxal phosphate)lysine" evidence="4">
    <location>
        <position position="185"/>
    </location>
</feature>
<dbReference type="STRING" id="993689.GCA_002077135_01203"/>
<evidence type="ECO:0000313" key="7">
    <source>
        <dbReference type="EMBL" id="THD11104.1"/>
    </source>
</evidence>
<dbReference type="PANTHER" id="PTHR30244:SF34">
    <property type="entry name" value="DTDP-4-AMINO-4,6-DIDEOXYGALACTOSE TRANSAMINASE"/>
    <property type="match status" value="1"/>
</dbReference>
<dbReference type="Gene3D" id="3.40.640.10">
    <property type="entry name" value="Type I PLP-dependent aspartate aminotransferase-like (Major domain)"/>
    <property type="match status" value="1"/>
</dbReference>
<dbReference type="InterPro" id="IPR015421">
    <property type="entry name" value="PyrdxlP-dep_Trfase_major"/>
</dbReference>
<feature type="active site" description="Proton acceptor" evidence="3">
    <location>
        <position position="185"/>
    </location>
</feature>
<evidence type="ECO:0000256" key="4">
    <source>
        <dbReference type="PIRSR" id="PIRSR000390-2"/>
    </source>
</evidence>
<dbReference type="InterPro" id="IPR015424">
    <property type="entry name" value="PyrdxlP-dep_Trfase"/>
</dbReference>
<dbReference type="SUPFAM" id="SSF53383">
    <property type="entry name" value="PLP-dependent transferases"/>
    <property type="match status" value="1"/>
</dbReference>
<proteinExistence type="inferred from homology"/>
<reference evidence="7 8" key="1">
    <citation type="submission" date="2017-02" db="EMBL/GenBank/DDBJ databases">
        <title>Whole genome sequencing of Metallibacterium scheffleri DSM 24874 (T).</title>
        <authorList>
            <person name="Kumar S."/>
            <person name="Patil P."/>
            <person name="Patil P.B."/>
        </authorList>
    </citation>
    <scope>NUCLEOTIDE SEQUENCE [LARGE SCALE GENOMIC DNA]</scope>
    <source>
        <strain evidence="7 8">DSM 24874</strain>
    </source>
</reference>
<dbReference type="InterPro" id="IPR015422">
    <property type="entry name" value="PyrdxlP-dep_Trfase_small"/>
</dbReference>
<evidence type="ECO:0000256" key="6">
    <source>
        <dbReference type="SAM" id="MobiDB-lite"/>
    </source>
</evidence>
<protein>
    <recommendedName>
        <fullName evidence="9">Nucleotide sugar aminotransferase</fullName>
    </recommendedName>
</protein>
<dbReference type="Gene3D" id="3.90.1150.10">
    <property type="entry name" value="Aspartate Aminotransferase, domain 1"/>
    <property type="match status" value="1"/>
</dbReference>